<dbReference type="InterPro" id="IPR029069">
    <property type="entry name" value="HotDog_dom_sf"/>
</dbReference>
<comment type="caution">
    <text evidence="1">The sequence shown here is derived from an EMBL/GenBank/DDBJ whole genome shotgun (WGS) entry which is preliminary data.</text>
</comment>
<dbReference type="CDD" id="cd00586">
    <property type="entry name" value="4HBT"/>
    <property type="match status" value="1"/>
</dbReference>
<keyword evidence="2" id="KW-1185">Reference proteome</keyword>
<dbReference type="OrthoDB" id="3467114at2"/>
<proteinExistence type="predicted"/>
<reference evidence="1 2" key="1">
    <citation type="submission" date="2019-05" db="EMBL/GenBank/DDBJ databases">
        <title>Draft genome sequence of Nonomuraea turkmeniaca DSM 43926.</title>
        <authorList>
            <person name="Saricaoglu S."/>
            <person name="Isik K."/>
        </authorList>
    </citation>
    <scope>NUCLEOTIDE SEQUENCE [LARGE SCALE GENOMIC DNA]</scope>
    <source>
        <strain evidence="1 2">DSM 43926</strain>
    </source>
</reference>
<protein>
    <submittedName>
        <fullName evidence="1">Acyl-CoA thioesterase</fullName>
    </submittedName>
</protein>
<gene>
    <name evidence="1" type="ORF">ETD86_13310</name>
</gene>
<dbReference type="RefSeq" id="WP_138666450.1">
    <property type="nucleotide sequence ID" value="NZ_VCKY01000036.1"/>
</dbReference>
<dbReference type="Pfam" id="PF13279">
    <property type="entry name" value="4HBT_2"/>
    <property type="match status" value="1"/>
</dbReference>
<evidence type="ECO:0000313" key="1">
    <source>
        <dbReference type="EMBL" id="TMR21896.1"/>
    </source>
</evidence>
<evidence type="ECO:0000313" key="2">
    <source>
        <dbReference type="Proteomes" id="UP000309128"/>
    </source>
</evidence>
<dbReference type="Proteomes" id="UP000309128">
    <property type="component" value="Unassembled WGS sequence"/>
</dbReference>
<dbReference type="Gene3D" id="3.10.129.10">
    <property type="entry name" value="Hotdog Thioesterase"/>
    <property type="match status" value="1"/>
</dbReference>
<dbReference type="AlphaFoldDB" id="A0A5S4FME6"/>
<sequence length="141" mass="15691">MTSATFSHKTAPGTRHAVTITRRVEWADTDAAGHHHHGVILRWAEAAEAELLRRLGQEQLFGRTPRVRYEVDYRERLWFGQTVEIELAIAHLGEKSMRYQFTVRHGSSVAAVGSVVVAFAAPDAAHAVPWPDDVRAALEAL</sequence>
<dbReference type="EMBL" id="VCKY01000036">
    <property type="protein sequence ID" value="TMR21896.1"/>
    <property type="molecule type" value="Genomic_DNA"/>
</dbReference>
<dbReference type="SUPFAM" id="SSF54637">
    <property type="entry name" value="Thioesterase/thiol ester dehydrase-isomerase"/>
    <property type="match status" value="1"/>
</dbReference>
<name>A0A5S4FME6_9ACTN</name>
<organism evidence="1 2">
    <name type="scientific">Nonomuraea turkmeniaca</name>
    <dbReference type="NCBI Taxonomy" id="103838"/>
    <lineage>
        <taxon>Bacteria</taxon>
        <taxon>Bacillati</taxon>
        <taxon>Actinomycetota</taxon>
        <taxon>Actinomycetes</taxon>
        <taxon>Streptosporangiales</taxon>
        <taxon>Streptosporangiaceae</taxon>
        <taxon>Nonomuraea</taxon>
    </lineage>
</organism>
<accession>A0A5S4FME6</accession>